<sequence length="65" mass="7184">MKVTYKKSYDVPVIELISTNISSVMYETSIPQGGDGEEGGEADAKPGFFDEDDESGETNFNLWED</sequence>
<reference evidence="2 5" key="2">
    <citation type="submission" date="2017-11" db="EMBL/GenBank/DDBJ databases">
        <title>Genome sequencing of Prevotella intermedia KCOM 2837.</title>
        <authorList>
            <person name="Kook J.-K."/>
            <person name="Park S.-N."/>
            <person name="Lim Y.K."/>
        </authorList>
    </citation>
    <scope>NUCLEOTIDE SEQUENCE [LARGE SCALE GENOMIC DNA]</scope>
    <source>
        <strain evidence="2 5">KCOM 2837</strain>
    </source>
</reference>
<feature type="region of interest" description="Disordered" evidence="1">
    <location>
        <begin position="28"/>
        <end position="65"/>
    </location>
</feature>
<dbReference type="EMBL" id="CP024723">
    <property type="protein sequence ID" value="ATV25623.1"/>
    <property type="molecule type" value="Genomic_DNA"/>
</dbReference>
<proteinExistence type="predicted"/>
<evidence type="ECO:0000256" key="1">
    <source>
        <dbReference type="SAM" id="MobiDB-lite"/>
    </source>
</evidence>
<protein>
    <submittedName>
        <fullName evidence="2">Uncharacterized protein</fullName>
    </submittedName>
</protein>
<name>A0A2D3L4X5_PREIN</name>
<accession>A0A2D3L4X5</accession>
<dbReference type="EMBL" id="CP024696">
    <property type="protein sequence ID" value="ATV51616.1"/>
    <property type="molecule type" value="Genomic_DNA"/>
</dbReference>
<dbReference type="Proteomes" id="UP000229323">
    <property type="component" value="Chromosome"/>
</dbReference>
<reference evidence="3 4" key="1">
    <citation type="submission" date="2017-11" db="EMBL/GenBank/DDBJ databases">
        <title>Genome sequencing of Prevotella intermedia KCOM 2033.</title>
        <authorList>
            <person name="Kook J.-K."/>
            <person name="Park S.-N."/>
            <person name="Lim Y.K."/>
        </authorList>
    </citation>
    <scope>NUCLEOTIDE SEQUENCE [LARGE SCALE GENOMIC DNA]</scope>
    <source>
        <strain evidence="3 4">KCOM 2033</strain>
    </source>
</reference>
<evidence type="ECO:0000313" key="2">
    <source>
        <dbReference type="EMBL" id="ATV25623.1"/>
    </source>
</evidence>
<dbReference type="AlphaFoldDB" id="A0A2D3L4X5"/>
<evidence type="ECO:0000313" key="4">
    <source>
        <dbReference type="Proteomes" id="UP000229323"/>
    </source>
</evidence>
<evidence type="ECO:0000313" key="5">
    <source>
        <dbReference type="Proteomes" id="UP000229630"/>
    </source>
</evidence>
<gene>
    <name evidence="3" type="ORF">CTM50_00055</name>
    <name evidence="2" type="ORF">CTM62_02045</name>
</gene>
<dbReference type="Proteomes" id="UP000229630">
    <property type="component" value="Chromosome 1"/>
</dbReference>
<organism evidence="2 5">
    <name type="scientific">Prevotella intermedia</name>
    <dbReference type="NCBI Taxonomy" id="28131"/>
    <lineage>
        <taxon>Bacteria</taxon>
        <taxon>Pseudomonadati</taxon>
        <taxon>Bacteroidota</taxon>
        <taxon>Bacteroidia</taxon>
        <taxon>Bacteroidales</taxon>
        <taxon>Prevotellaceae</taxon>
        <taxon>Prevotella</taxon>
    </lineage>
</organism>
<dbReference type="RefSeq" id="WP_100018786.1">
    <property type="nucleotide sequence ID" value="NZ_CP024696.1"/>
</dbReference>
<evidence type="ECO:0000313" key="3">
    <source>
        <dbReference type="EMBL" id="ATV51616.1"/>
    </source>
</evidence>